<feature type="transmembrane region" description="Helical" evidence="1">
    <location>
        <begin position="6"/>
        <end position="22"/>
    </location>
</feature>
<feature type="transmembrane region" description="Helical" evidence="1">
    <location>
        <begin position="97"/>
        <end position="116"/>
    </location>
</feature>
<protein>
    <recommendedName>
        <fullName evidence="4">DUF2306 domain-containing protein</fullName>
    </recommendedName>
</protein>
<reference evidence="3" key="1">
    <citation type="submission" date="2023-11" db="EMBL/GenBank/DDBJ databases">
        <title>Genome Sequence of Bacillus pseudomycoides stain BUPM19.</title>
        <authorList>
            <person name="Farhat A."/>
        </authorList>
    </citation>
    <scope>NUCLEOTIDE SEQUENCE [LARGE SCALE GENOMIC DNA]</scope>
    <source>
        <strain evidence="3">BUPM19</strain>
    </source>
</reference>
<dbReference type="EMBL" id="JAXOVW010000007">
    <property type="protein sequence ID" value="MDZ5606541.1"/>
    <property type="molecule type" value="Genomic_DNA"/>
</dbReference>
<evidence type="ECO:0000313" key="3">
    <source>
        <dbReference type="Proteomes" id="UP001291930"/>
    </source>
</evidence>
<keyword evidence="1" id="KW-0472">Membrane</keyword>
<gene>
    <name evidence="2" type="ORF">U2I54_05325</name>
</gene>
<dbReference type="RefSeq" id="WP_017153642.1">
    <property type="nucleotide sequence ID" value="NZ_JAIKLI010000109.1"/>
</dbReference>
<keyword evidence="3" id="KW-1185">Reference proteome</keyword>
<comment type="caution">
    <text evidence="2">The sequence shown here is derived from an EMBL/GenBank/DDBJ whole genome shotgun (WGS) entry which is preliminary data.</text>
</comment>
<feature type="transmembrane region" description="Helical" evidence="1">
    <location>
        <begin position="128"/>
        <end position="145"/>
    </location>
</feature>
<evidence type="ECO:0000256" key="1">
    <source>
        <dbReference type="SAM" id="Phobius"/>
    </source>
</evidence>
<feature type="transmembrane region" description="Helical" evidence="1">
    <location>
        <begin position="64"/>
        <end position="85"/>
    </location>
</feature>
<name>A0ABU5JSW6_9BACI</name>
<dbReference type="Proteomes" id="UP001291930">
    <property type="component" value="Unassembled WGS sequence"/>
</dbReference>
<keyword evidence="1" id="KW-1133">Transmembrane helix</keyword>
<feature type="transmembrane region" description="Helical" evidence="1">
    <location>
        <begin position="173"/>
        <end position="190"/>
    </location>
</feature>
<proteinExistence type="predicted"/>
<organism evidence="2 3">
    <name type="scientific">Bacillus bingmayongensis</name>
    <dbReference type="NCBI Taxonomy" id="1150157"/>
    <lineage>
        <taxon>Bacteria</taxon>
        <taxon>Bacillati</taxon>
        <taxon>Bacillota</taxon>
        <taxon>Bacilli</taxon>
        <taxon>Bacillales</taxon>
        <taxon>Bacillaceae</taxon>
        <taxon>Bacillus</taxon>
    </lineage>
</organism>
<feature type="transmembrane region" description="Helical" evidence="1">
    <location>
        <begin position="34"/>
        <end position="52"/>
    </location>
</feature>
<sequence length="209" mass="24348">MSVFIYTVLAAFACILISSLILQKRFPYKKYDVILSIIVIAVGIALMFYGAYGVDVSVGRNLWYIGVFIVIGAVTGTLISIAVRFGKRRDRYKIHVIGHILGFLGCTIQIITYFYQEYQWTFFDVEKFFIFIMLIVSILFVCIAVFLHRIFFMCVAIFPSVYAMTYLSIPWMIINNTLIIMGALLMTMEYKKKRRVSKRVEYFRRKGYL</sequence>
<keyword evidence="1" id="KW-0812">Transmembrane</keyword>
<evidence type="ECO:0008006" key="4">
    <source>
        <dbReference type="Google" id="ProtNLM"/>
    </source>
</evidence>
<accession>A0ABU5JSW6</accession>
<evidence type="ECO:0000313" key="2">
    <source>
        <dbReference type="EMBL" id="MDZ5606541.1"/>
    </source>
</evidence>